<evidence type="ECO:0000313" key="4">
    <source>
        <dbReference type="EMBL" id="CBZ52979.1"/>
    </source>
</evidence>
<dbReference type="eggNOG" id="ENOG502R08D">
    <property type="taxonomic scope" value="Eukaryota"/>
</dbReference>
<evidence type="ECO:0000256" key="2">
    <source>
        <dbReference type="SAM" id="SignalP"/>
    </source>
</evidence>
<gene>
    <name evidence="5" type="ORF">BN1204_027680</name>
    <name evidence="4" type="ORF">NCLIV_027680</name>
</gene>
<reference evidence="4" key="2">
    <citation type="submission" date="2011-03" db="EMBL/GenBank/DDBJ databases">
        <title>Comparative genomics and transcriptomics of Neospora caninum and Toxoplasma gondii.</title>
        <authorList>
            <person name="Reid A.J."/>
            <person name="Sohal A."/>
            <person name="Harris D."/>
            <person name="Quail M."/>
            <person name="Sanders M."/>
            <person name="Berriman M."/>
            <person name="Wastling J.M."/>
            <person name="Pain A."/>
        </authorList>
    </citation>
    <scope>NUCLEOTIDE SEQUENCE</scope>
    <source>
        <strain evidence="4">Liverpool</strain>
    </source>
</reference>
<dbReference type="GeneID" id="13443009"/>
<dbReference type="Proteomes" id="UP000007494">
    <property type="component" value="Chromosome VIIb"/>
</dbReference>
<feature type="signal peptide" evidence="2">
    <location>
        <begin position="1"/>
        <end position="30"/>
    </location>
</feature>
<dbReference type="OrthoDB" id="329791at2759"/>
<organism evidence="4 6">
    <name type="scientific">Neospora caninum (strain Liverpool)</name>
    <dbReference type="NCBI Taxonomy" id="572307"/>
    <lineage>
        <taxon>Eukaryota</taxon>
        <taxon>Sar</taxon>
        <taxon>Alveolata</taxon>
        <taxon>Apicomplexa</taxon>
        <taxon>Conoidasida</taxon>
        <taxon>Coccidia</taxon>
        <taxon>Eucoccidiorida</taxon>
        <taxon>Eimeriorina</taxon>
        <taxon>Sarcocystidae</taxon>
        <taxon>Neospora</taxon>
    </lineage>
</organism>
<dbReference type="GO" id="GO:0016020">
    <property type="term" value="C:membrane"/>
    <property type="evidence" value="ECO:0007669"/>
    <property type="project" value="InterPro"/>
</dbReference>
<dbReference type="EMBL" id="LN714482">
    <property type="protein sequence ID" value="CEL66965.1"/>
    <property type="molecule type" value="Genomic_DNA"/>
</dbReference>
<dbReference type="InterPro" id="IPR036755">
    <property type="entry name" value="SRS_dom_sf"/>
</dbReference>
<feature type="region of interest" description="Disordered" evidence="1">
    <location>
        <begin position="193"/>
        <end position="212"/>
    </location>
</feature>
<keyword evidence="6" id="KW-1185">Reference proteome</keyword>
<dbReference type="InterPro" id="IPR007226">
    <property type="entry name" value="SRS_dom"/>
</dbReference>
<protein>
    <submittedName>
        <fullName evidence="4">SRS domain-containing protein</fullName>
    </submittedName>
</protein>
<dbReference type="RefSeq" id="XP_003883011.1">
    <property type="nucleotide sequence ID" value="XM_003882962.1"/>
</dbReference>
<evidence type="ECO:0000256" key="1">
    <source>
        <dbReference type="SAM" id="MobiDB-lite"/>
    </source>
</evidence>
<feature type="chain" id="PRO_5007655130" evidence="2">
    <location>
        <begin position="31"/>
        <end position="299"/>
    </location>
</feature>
<evidence type="ECO:0000313" key="6">
    <source>
        <dbReference type="Proteomes" id="UP000007494"/>
    </source>
</evidence>
<dbReference type="SUPFAM" id="SSF74877">
    <property type="entry name" value="Major surface antigen p30, SAG1"/>
    <property type="match status" value="1"/>
</dbReference>
<accession>F0VGY5</accession>
<reference evidence="6" key="3">
    <citation type="journal article" date="2012" name="PLoS Pathog.">
        <title>Comparative genomics of the apicomplexan parasites Toxoplasma gondii and Neospora caninum: Coccidia differing in host range and transmission strategy.</title>
        <authorList>
            <person name="Reid A.J."/>
            <person name="Vermont S.J."/>
            <person name="Cotton J.A."/>
            <person name="Harris D."/>
            <person name="Hill-Cawthorne G.A."/>
            <person name="Konen-Waisman S."/>
            <person name="Latham S.M."/>
            <person name="Mourier T."/>
            <person name="Norton R."/>
            <person name="Quail M.A."/>
            <person name="Sanders M."/>
            <person name="Shanmugam D."/>
            <person name="Sohal A."/>
            <person name="Wasmuth J.D."/>
            <person name="Brunk B."/>
            <person name="Grigg M.E."/>
            <person name="Howard J.C."/>
            <person name="Parkinson J."/>
            <person name="Roos D.S."/>
            <person name="Trees A.J."/>
            <person name="Berriman M."/>
            <person name="Pain A."/>
            <person name="Wastling J.M."/>
        </authorList>
    </citation>
    <scope>NUCLEOTIDE SEQUENCE [LARGE SCALE GENOMIC DNA]</scope>
    <source>
        <strain evidence="6">Liverpool</strain>
    </source>
</reference>
<dbReference type="Gene3D" id="2.60.40.1320">
    <property type="entry name" value="SRS domain"/>
    <property type="match status" value="2"/>
</dbReference>
<reference evidence="5" key="4">
    <citation type="journal article" date="2015" name="PLoS ONE">
        <title>Comprehensive Evaluation of Toxoplasma gondii VEG and Neospora caninum LIV Genomes with Tachyzoite Stage Transcriptome and Proteome Defines Novel Transcript Features.</title>
        <authorList>
            <person name="Ramaprasad A."/>
            <person name="Mourier T."/>
            <person name="Naeem R."/>
            <person name="Malas T.B."/>
            <person name="Moussa E."/>
            <person name="Panigrahi A."/>
            <person name="Vermont S.J."/>
            <person name="Otto T.D."/>
            <person name="Wastling J."/>
            <person name="Pain A."/>
        </authorList>
    </citation>
    <scope>NUCLEOTIDE SEQUENCE</scope>
    <source>
        <strain evidence="5">Liverpool</strain>
    </source>
</reference>
<dbReference type="InParanoid" id="F0VGY5"/>
<keyword evidence="2" id="KW-0732">Signal</keyword>
<feature type="domain" description="SRS" evidence="3">
    <location>
        <begin position="45"/>
        <end position="149"/>
    </location>
</feature>
<dbReference type="Pfam" id="PF04092">
    <property type="entry name" value="SAG"/>
    <property type="match status" value="1"/>
</dbReference>
<dbReference type="OMA" id="AMTENCE"/>
<proteinExistence type="predicted"/>
<sequence length="299" mass="31908">MARYLVHAGGVFRPLGRALLLAGLIQFVNRTAQSEAAQAMTENCESGEIQVSLTPGNLAVKLTCSGKSTLSPSESKALKYSNGNCEDGDKTFDELLGEGATATWKGSQLEITKLPTEAKQICYKCKDEQAVTCTAVINVPSQPKSCKTAVLPSRSLKAASGDLVLEVDGTEPVYFTCPDSHTLDPSETNQAYIGADECGTSPTAREDLQRKGDQRKAYSFQLTKEPTKQETFCYKCRKARGKAGDECTIKIKSVTTTTTTATGSSADDESTDSTTSGAATLNYITGLVCAATMWLGYLL</sequence>
<dbReference type="VEuPathDB" id="ToxoDB:NCLIV_027680"/>
<evidence type="ECO:0000259" key="3">
    <source>
        <dbReference type="Pfam" id="PF04092"/>
    </source>
</evidence>
<name>F0VGY5_NEOCL</name>
<reference evidence="4" key="1">
    <citation type="submission" date="2011-02" db="EMBL/GenBank/DDBJ databases">
        <authorList>
            <person name="Aslett M."/>
        </authorList>
    </citation>
    <scope>NUCLEOTIDE SEQUENCE</scope>
    <source>
        <strain evidence="4">Liverpool</strain>
    </source>
</reference>
<evidence type="ECO:0000313" key="5">
    <source>
        <dbReference type="EMBL" id="CEL66965.1"/>
    </source>
</evidence>
<dbReference type="EMBL" id="FR823389">
    <property type="protein sequence ID" value="CBZ52979.1"/>
    <property type="molecule type" value="Genomic_DNA"/>
</dbReference>
<dbReference type="AlphaFoldDB" id="F0VGY5"/>